<keyword evidence="2" id="KW-1185">Reference proteome</keyword>
<organism evidence="1 2">
    <name type="scientific">Prosthecobacter dejongeii</name>
    <dbReference type="NCBI Taxonomy" id="48465"/>
    <lineage>
        <taxon>Bacteria</taxon>
        <taxon>Pseudomonadati</taxon>
        <taxon>Verrucomicrobiota</taxon>
        <taxon>Verrucomicrobiia</taxon>
        <taxon>Verrucomicrobiales</taxon>
        <taxon>Verrucomicrobiaceae</taxon>
        <taxon>Prosthecobacter</taxon>
    </lineage>
</organism>
<evidence type="ECO:0000313" key="1">
    <source>
        <dbReference type="EMBL" id="MBB5040160.1"/>
    </source>
</evidence>
<comment type="caution">
    <text evidence="1">The sequence shown here is derived from an EMBL/GenBank/DDBJ whole genome shotgun (WGS) entry which is preliminary data.</text>
</comment>
<protein>
    <submittedName>
        <fullName evidence="1">Uncharacterized protein</fullName>
    </submittedName>
</protein>
<accession>A0A7W8DSC2</accession>
<evidence type="ECO:0000313" key="2">
    <source>
        <dbReference type="Proteomes" id="UP000534294"/>
    </source>
</evidence>
<dbReference type="EMBL" id="JACHIF010000011">
    <property type="protein sequence ID" value="MBB5040160.1"/>
    <property type="molecule type" value="Genomic_DNA"/>
</dbReference>
<dbReference type="Proteomes" id="UP000534294">
    <property type="component" value="Unassembled WGS sequence"/>
</dbReference>
<gene>
    <name evidence="1" type="ORF">HNQ64_004439</name>
</gene>
<name>A0A7W8DSC2_9BACT</name>
<reference evidence="1 2" key="1">
    <citation type="submission" date="2020-08" db="EMBL/GenBank/DDBJ databases">
        <title>Genomic Encyclopedia of Type Strains, Phase IV (KMG-IV): sequencing the most valuable type-strain genomes for metagenomic binning, comparative biology and taxonomic classification.</title>
        <authorList>
            <person name="Goeker M."/>
        </authorList>
    </citation>
    <scope>NUCLEOTIDE SEQUENCE [LARGE SCALE GENOMIC DNA]</scope>
    <source>
        <strain evidence="1 2">DSM 12251</strain>
    </source>
</reference>
<sequence>MKAILIWLVVVIPLSWGVTKSVQKSLPLFGIEVKK</sequence>
<proteinExistence type="predicted"/>
<dbReference type="AlphaFoldDB" id="A0A7W8DSC2"/>